<proteinExistence type="predicted"/>
<name>A0AAU7DZ31_9MICO</name>
<reference evidence="1" key="1">
    <citation type="submission" date="2024-02" db="EMBL/GenBank/DDBJ databases">
        <title>Tomenella chthoni gen. nov. sp. nov., a member of the family Jonesiaceae isolated from bat guano.</title>
        <authorList>
            <person name="Miller S.L."/>
            <person name="King J."/>
            <person name="Sankaranarayanan K."/>
            <person name="Lawson P.A."/>
        </authorList>
    </citation>
    <scope>NUCLEOTIDE SEQUENCE</scope>
    <source>
        <strain evidence="1">BS-20</strain>
    </source>
</reference>
<dbReference type="AlphaFoldDB" id="A0AAU7DZ31"/>
<dbReference type="EMBL" id="CP146203">
    <property type="protein sequence ID" value="XBH23003.1"/>
    <property type="molecule type" value="Genomic_DNA"/>
</dbReference>
<gene>
    <name evidence="1" type="ORF">V5R04_07270</name>
</gene>
<accession>A0AAU7DZ31</accession>
<dbReference type="SUPFAM" id="SSF52540">
    <property type="entry name" value="P-loop containing nucleoside triphosphate hydrolases"/>
    <property type="match status" value="1"/>
</dbReference>
<dbReference type="InterPro" id="IPR027417">
    <property type="entry name" value="P-loop_NTPase"/>
</dbReference>
<organism evidence="1">
    <name type="scientific">Jonesiaceae bacterium BS-20</name>
    <dbReference type="NCBI Taxonomy" id="3120821"/>
    <lineage>
        <taxon>Bacteria</taxon>
        <taxon>Bacillati</taxon>
        <taxon>Actinomycetota</taxon>
        <taxon>Actinomycetes</taxon>
        <taxon>Micrococcales</taxon>
        <taxon>Jonesiaceae</taxon>
    </lineage>
</organism>
<evidence type="ECO:0000313" key="1">
    <source>
        <dbReference type="EMBL" id="XBH23003.1"/>
    </source>
</evidence>
<sequence length="888" mass="95512">MTSTTLRISPAHEKTLKESAISFDEAKAWGVTSVTDASGLQGTDLDYPTNRGRTGILFPLRMLNGLITYQLRLDEPDLDDHGKPTRKYLQASGTGSIINIPAPMQDRVNGTADTERANRVLIVEGTKQTIAATLHAPEDLLVVGIQGCRNWSSEGVPVPELSTLLTGREQVTVCLDADWHTNLNVWSAADSLVKLARSFGVKDVRMADLPVGGKAGLDDYLAMNPDTEGRKNMLATLIDIADGKLGRKPAAKKASASVKLDEKISVDLDRGQIVKRSTSPDGMTHDEVVLQAAAQILESEAHVDEETGDASSQRLTLEVTVPTDDGAASKYKVKVASKDLANIGDWLDRLPHGIGVPIPRKSKPDDDVANAIRAVNTDITSITVVNHVGWTFDAEDDVWRWCDGSGAFGPEDKVTRLRGEPASRDFQAIDLPDIVGVDRTLIRKHARNFVMARELFRPDKKFSWDVAVAAWGLSFLGITPNAALCYFGPPSSGKSTIAQALASSLSASWAPRSGSAMATFNARPAGMDLMPNGLSNCFLHVDDLRPESDKRSMDMALKAFDALLRRAHGSGGAVRGEVNRSQDSLGVRKVDSSAPMMIITGEQIPSGDGFAESALDRALFIEVQPNTQFTDEDLPKFENLAKSGDFRYATASFLTWIANNIMGDGHLSTKEARESFDGWRGHLESTRQQRAADTIDPERSIFPADMKVSSRARLLAASLMIGRESVLQWAVEIKAITPDEQVALLADFEVGLVSAIKTHTREVMGGNASEAEIALTALRNAISSRQVSIDPAEESHKPLIGQLIKFGDASGPTLAVNHAAAAAALRWTGGPRALQRALAEVSLVGSDGKSTRTAKVGGQRVQVCAINPLDWFGGAAEAAEEATVDTAF</sequence>
<protein>
    <recommendedName>
        <fullName evidence="2">DUF3854 domain-containing protein</fullName>
    </recommendedName>
</protein>
<evidence type="ECO:0008006" key="2">
    <source>
        <dbReference type="Google" id="ProtNLM"/>
    </source>
</evidence>